<dbReference type="Proteomes" id="UP000230463">
    <property type="component" value="Unassembled WGS sequence"/>
</dbReference>
<dbReference type="SUPFAM" id="SSF51182">
    <property type="entry name" value="RmlC-like cupins"/>
    <property type="match status" value="1"/>
</dbReference>
<reference evidence="1 2" key="1">
    <citation type="journal article" date="2017" name="MBio">
        <title>Type VI secretion-mediated competition in the bee gut microbiome.</title>
        <authorList>
            <person name="Steele M.I."/>
            <person name="Kwong W.K."/>
            <person name="Powell J.E."/>
            <person name="Whiteley M."/>
            <person name="Moran N.A."/>
        </authorList>
    </citation>
    <scope>NUCLEOTIDE SEQUENCE [LARGE SCALE GENOMIC DNA]</scope>
    <source>
        <strain evidence="1 2">HK3</strain>
    </source>
</reference>
<evidence type="ECO:0000313" key="1">
    <source>
        <dbReference type="EMBL" id="PIT59581.1"/>
    </source>
</evidence>
<accession>A0A855FKU1</accession>
<dbReference type="EMBL" id="MEIU01000058">
    <property type="protein sequence ID" value="PIT59581.1"/>
    <property type="molecule type" value="Genomic_DNA"/>
</dbReference>
<evidence type="ECO:0000313" key="2">
    <source>
        <dbReference type="Proteomes" id="UP000230463"/>
    </source>
</evidence>
<sequence length="127" mass="14402">MTTFTKVILYTDSDGYARFKEEKIELNEGNEKSQLSPWLNAEGLQLRHSPIGFQSDFHCTDKPQWLFVLQGIMEIGLRDGSTRRFGPGEHFYSADTLPVGTTFDPNIHGHCSRLIGNDPLITAFIRN</sequence>
<name>A0A855FKU1_9NEIS</name>
<dbReference type="RefSeq" id="WP_100123989.1">
    <property type="nucleotide sequence ID" value="NZ_MEIO01000025.1"/>
</dbReference>
<organism evidence="1 2">
    <name type="scientific">Snodgrassella alvi</name>
    <dbReference type="NCBI Taxonomy" id="1196083"/>
    <lineage>
        <taxon>Bacteria</taxon>
        <taxon>Pseudomonadati</taxon>
        <taxon>Pseudomonadota</taxon>
        <taxon>Betaproteobacteria</taxon>
        <taxon>Neisseriales</taxon>
        <taxon>Neisseriaceae</taxon>
        <taxon>Snodgrassella</taxon>
    </lineage>
</organism>
<protein>
    <recommendedName>
        <fullName evidence="3">Cupin 2 conserved barrel domain-containing protein</fullName>
    </recommendedName>
</protein>
<evidence type="ECO:0008006" key="3">
    <source>
        <dbReference type="Google" id="ProtNLM"/>
    </source>
</evidence>
<proteinExistence type="predicted"/>
<dbReference type="AlphaFoldDB" id="A0A855FKU1"/>
<dbReference type="InterPro" id="IPR011051">
    <property type="entry name" value="RmlC_Cupin_sf"/>
</dbReference>
<comment type="caution">
    <text evidence="1">The sequence shown here is derived from an EMBL/GenBank/DDBJ whole genome shotgun (WGS) entry which is preliminary data.</text>
</comment>
<gene>
    <name evidence="1" type="ORF">BHC57_08290</name>
</gene>